<keyword evidence="3" id="KW-1185">Reference proteome</keyword>
<comment type="caution">
    <text evidence="2">The sequence shown here is derived from an EMBL/GenBank/DDBJ whole genome shotgun (WGS) entry which is preliminary data.</text>
</comment>
<feature type="region of interest" description="Disordered" evidence="1">
    <location>
        <begin position="55"/>
        <end position="91"/>
    </location>
</feature>
<evidence type="ECO:0000313" key="3">
    <source>
        <dbReference type="Proteomes" id="UP001066276"/>
    </source>
</evidence>
<proteinExistence type="predicted"/>
<protein>
    <submittedName>
        <fullName evidence="2">Uncharacterized protein</fullName>
    </submittedName>
</protein>
<organism evidence="2 3">
    <name type="scientific">Pleurodeles waltl</name>
    <name type="common">Iberian ribbed newt</name>
    <dbReference type="NCBI Taxonomy" id="8319"/>
    <lineage>
        <taxon>Eukaryota</taxon>
        <taxon>Metazoa</taxon>
        <taxon>Chordata</taxon>
        <taxon>Craniata</taxon>
        <taxon>Vertebrata</taxon>
        <taxon>Euteleostomi</taxon>
        <taxon>Amphibia</taxon>
        <taxon>Batrachia</taxon>
        <taxon>Caudata</taxon>
        <taxon>Salamandroidea</taxon>
        <taxon>Salamandridae</taxon>
        <taxon>Pleurodelinae</taxon>
        <taxon>Pleurodeles</taxon>
    </lineage>
</organism>
<sequence length="91" mass="10155">MEDNETGRDEEVEWLHHEVLCLREQHVELQGHAKDLENRSQQNNVRIRGVPSQAEGADLSENMGPFSPHLGNLRGYRHSAGPHALGGLPKA</sequence>
<dbReference type="AlphaFoldDB" id="A0AAV7UQ60"/>
<dbReference type="Proteomes" id="UP001066276">
    <property type="component" value="Chromosome 2_2"/>
</dbReference>
<accession>A0AAV7UQ60</accession>
<name>A0AAV7UQ60_PLEWA</name>
<reference evidence="2" key="1">
    <citation type="journal article" date="2022" name="bioRxiv">
        <title>Sequencing and chromosome-scale assembly of the giantPleurodeles waltlgenome.</title>
        <authorList>
            <person name="Brown T."/>
            <person name="Elewa A."/>
            <person name="Iarovenko S."/>
            <person name="Subramanian E."/>
            <person name="Araus A.J."/>
            <person name="Petzold A."/>
            <person name="Susuki M."/>
            <person name="Suzuki K.-i.T."/>
            <person name="Hayashi T."/>
            <person name="Toyoda A."/>
            <person name="Oliveira C."/>
            <person name="Osipova E."/>
            <person name="Leigh N.D."/>
            <person name="Simon A."/>
            <person name="Yun M.H."/>
        </authorList>
    </citation>
    <scope>NUCLEOTIDE SEQUENCE</scope>
    <source>
        <strain evidence="2">20211129_DDA</strain>
        <tissue evidence="2">Liver</tissue>
    </source>
</reference>
<evidence type="ECO:0000313" key="2">
    <source>
        <dbReference type="EMBL" id="KAJ1191180.1"/>
    </source>
</evidence>
<dbReference type="EMBL" id="JANPWB010000004">
    <property type="protein sequence ID" value="KAJ1191180.1"/>
    <property type="molecule type" value="Genomic_DNA"/>
</dbReference>
<gene>
    <name evidence="2" type="ORF">NDU88_000496</name>
</gene>
<evidence type="ECO:0000256" key="1">
    <source>
        <dbReference type="SAM" id="MobiDB-lite"/>
    </source>
</evidence>